<evidence type="ECO:0000256" key="1">
    <source>
        <dbReference type="SAM" id="MobiDB-lite"/>
    </source>
</evidence>
<sequence length="585" mass="66495">MARRRTKRSRAHGSTVEPAHQLNDADRGTISGSATRRKKRAATAGAGRASGAEEPIYSGARGGLENLTKMPLDILLEIFERLRPLDVLHLARTSKALRGLLMHRRTAISVWRAAFSNFPGIPDCPPDLNEPQYANLVFSEHCHSCLKPDATVYWIARVRYCWRCAEERAVPLDDFVLIREHITVQPVMERRLVSMDEMAPDQCFIVGDIAAFTRALNALPSEDEKQAFKQESTKRKKEIEDHAKACEAWARKVQAERIARLPDEVKIIEGLVERYNMGRPLDEPVLSVADVCLLPPFNSIITDAPPDITITEASFSDAMRLLPQLTAEWYDASIARLEESLAHDRAVFASRVSQHYTAPTIDLATSWFQCSACRDGPYHGRDATMHRHEEYIPYRWQPDSVHCSLSTLVDNLPRVPWRGEKLKPVYGLAYLIHMCGMDPNVITAAEMDELDPWVLCRTCEGYEKFEKGAEGEVRVFNWRTAVKHALRIHGPRPNYANPEVWWALDEEKTRCAREKARLQCDDAAAKMYVCMRCRERMQCGVEDAYLKTHARDVHRISAADMKPGDFALMCDSSAPHLDNIMLRWM</sequence>
<evidence type="ECO:0000259" key="2">
    <source>
        <dbReference type="PROSITE" id="PS50181"/>
    </source>
</evidence>
<dbReference type="OrthoDB" id="2322499at2759"/>
<organism evidence="3 4">
    <name type="scientific">Plicaturopsis crispa FD-325 SS-3</name>
    <dbReference type="NCBI Taxonomy" id="944288"/>
    <lineage>
        <taxon>Eukaryota</taxon>
        <taxon>Fungi</taxon>
        <taxon>Dikarya</taxon>
        <taxon>Basidiomycota</taxon>
        <taxon>Agaricomycotina</taxon>
        <taxon>Agaricomycetes</taxon>
        <taxon>Agaricomycetidae</taxon>
        <taxon>Amylocorticiales</taxon>
        <taxon>Amylocorticiaceae</taxon>
        <taxon>Plicatura</taxon>
        <taxon>Plicaturopsis crispa</taxon>
    </lineage>
</organism>
<accession>A0A0C9SKN1</accession>
<gene>
    <name evidence="3" type="ORF">PLICRDRAFT_180042</name>
</gene>
<feature type="compositionally biased region" description="Basic residues" evidence="1">
    <location>
        <begin position="1"/>
        <end position="11"/>
    </location>
</feature>
<dbReference type="CDD" id="cd09917">
    <property type="entry name" value="F-box_SF"/>
    <property type="match status" value="1"/>
</dbReference>
<keyword evidence="4" id="KW-1185">Reference proteome</keyword>
<dbReference type="AlphaFoldDB" id="A0A0C9SKN1"/>
<dbReference type="Pfam" id="PF00646">
    <property type="entry name" value="F-box"/>
    <property type="match status" value="1"/>
</dbReference>
<evidence type="ECO:0000313" key="4">
    <source>
        <dbReference type="Proteomes" id="UP000053263"/>
    </source>
</evidence>
<proteinExistence type="predicted"/>
<evidence type="ECO:0000313" key="3">
    <source>
        <dbReference type="EMBL" id="KII84026.1"/>
    </source>
</evidence>
<name>A0A0C9SKN1_PLICR</name>
<feature type="region of interest" description="Disordered" evidence="1">
    <location>
        <begin position="1"/>
        <end position="55"/>
    </location>
</feature>
<dbReference type="InterPro" id="IPR036047">
    <property type="entry name" value="F-box-like_dom_sf"/>
</dbReference>
<dbReference type="EMBL" id="KN832573">
    <property type="protein sequence ID" value="KII84026.1"/>
    <property type="molecule type" value="Genomic_DNA"/>
</dbReference>
<dbReference type="Proteomes" id="UP000053263">
    <property type="component" value="Unassembled WGS sequence"/>
</dbReference>
<reference evidence="3 4" key="1">
    <citation type="submission" date="2014-06" db="EMBL/GenBank/DDBJ databases">
        <title>Evolutionary Origins and Diversification of the Mycorrhizal Mutualists.</title>
        <authorList>
            <consortium name="DOE Joint Genome Institute"/>
            <consortium name="Mycorrhizal Genomics Consortium"/>
            <person name="Kohler A."/>
            <person name="Kuo A."/>
            <person name="Nagy L.G."/>
            <person name="Floudas D."/>
            <person name="Copeland A."/>
            <person name="Barry K.W."/>
            <person name="Cichocki N."/>
            <person name="Veneault-Fourrey C."/>
            <person name="LaButti K."/>
            <person name="Lindquist E.A."/>
            <person name="Lipzen A."/>
            <person name="Lundell T."/>
            <person name="Morin E."/>
            <person name="Murat C."/>
            <person name="Riley R."/>
            <person name="Ohm R."/>
            <person name="Sun H."/>
            <person name="Tunlid A."/>
            <person name="Henrissat B."/>
            <person name="Grigoriev I.V."/>
            <person name="Hibbett D.S."/>
            <person name="Martin F."/>
        </authorList>
    </citation>
    <scope>NUCLEOTIDE SEQUENCE [LARGE SCALE GENOMIC DNA]</scope>
    <source>
        <strain evidence="3 4">FD-325 SS-3</strain>
    </source>
</reference>
<feature type="compositionally biased region" description="Low complexity" evidence="1">
    <location>
        <begin position="42"/>
        <end position="52"/>
    </location>
</feature>
<dbReference type="HOGENOM" id="CLU_010790_2_1_1"/>
<feature type="domain" description="F-box" evidence="2">
    <location>
        <begin position="64"/>
        <end position="114"/>
    </location>
</feature>
<dbReference type="PROSITE" id="PS50181">
    <property type="entry name" value="FBOX"/>
    <property type="match status" value="1"/>
</dbReference>
<dbReference type="SUPFAM" id="SSF81383">
    <property type="entry name" value="F-box domain"/>
    <property type="match status" value="1"/>
</dbReference>
<protein>
    <recommendedName>
        <fullName evidence="2">F-box domain-containing protein</fullName>
    </recommendedName>
</protein>
<dbReference type="InterPro" id="IPR001810">
    <property type="entry name" value="F-box_dom"/>
</dbReference>